<dbReference type="PANTHER" id="PTHR43037">
    <property type="entry name" value="UNNAMED PRODUCT-RELATED"/>
    <property type="match status" value="1"/>
</dbReference>
<dbReference type="EMBL" id="BAABLX010000022">
    <property type="protein sequence ID" value="GAA4944066.1"/>
    <property type="molecule type" value="Genomic_DNA"/>
</dbReference>
<evidence type="ECO:0008006" key="6">
    <source>
        <dbReference type="Google" id="ProtNLM"/>
    </source>
</evidence>
<dbReference type="Gene3D" id="3.40.50.1820">
    <property type="entry name" value="alpha/beta hydrolase"/>
    <property type="match status" value="1"/>
</dbReference>
<organism evidence="4 5">
    <name type="scientific">Halioxenophilus aromaticivorans</name>
    <dbReference type="NCBI Taxonomy" id="1306992"/>
    <lineage>
        <taxon>Bacteria</taxon>
        <taxon>Pseudomonadati</taxon>
        <taxon>Pseudomonadota</taxon>
        <taxon>Gammaproteobacteria</taxon>
        <taxon>Alteromonadales</taxon>
        <taxon>Alteromonadaceae</taxon>
        <taxon>Halioxenophilus</taxon>
    </lineage>
</organism>
<dbReference type="SUPFAM" id="SSF53474">
    <property type="entry name" value="alpha/beta-Hydrolases"/>
    <property type="match status" value="2"/>
</dbReference>
<evidence type="ECO:0000313" key="4">
    <source>
        <dbReference type="EMBL" id="GAA4944066.1"/>
    </source>
</evidence>
<dbReference type="AlphaFoldDB" id="A0AAV3U345"/>
<dbReference type="InterPro" id="IPR010126">
    <property type="entry name" value="Esterase_phb"/>
</dbReference>
<name>A0AAV3U345_9ALTE</name>
<keyword evidence="5" id="KW-1185">Reference proteome</keyword>
<sequence length="338" mass="35838">MPVFVVLCLLFIVVSALPTTVNAGQWQKEEIASMPTQLYVPSTAPQLAGKRALMVSLGGCGQQAKGNTEFQQQSNWQQTADDYGLVLALPNAPDGGVLAYGCWDYYGAQHSRDNRHNDNLLALVSDLLQRESLNIDSNQVYLSGLSSGGAMVNVLMCLAPDVFAGGGNAAGPALGTSALQTLQVATDTQSVTEACLALAGDKREFLNTQVMSVVWGSEDAIANPGYAEVIAQSFVSLYGADASNVANPITGIQFNAQETRWGDEQGPRVSLTMIHGLGHAWPAGGGSGASAFMDNQSINYPALLARFLFANNRRVHNLNPSPSPVVMLPPSVRTNPRD</sequence>
<reference evidence="5" key="1">
    <citation type="journal article" date="2019" name="Int. J. Syst. Evol. Microbiol.">
        <title>The Global Catalogue of Microorganisms (GCM) 10K type strain sequencing project: providing services to taxonomists for standard genome sequencing and annotation.</title>
        <authorList>
            <consortium name="The Broad Institute Genomics Platform"/>
            <consortium name="The Broad Institute Genome Sequencing Center for Infectious Disease"/>
            <person name="Wu L."/>
            <person name="Ma J."/>
        </authorList>
    </citation>
    <scope>NUCLEOTIDE SEQUENCE [LARGE SCALE GENOMIC DNA]</scope>
    <source>
        <strain evidence="5">JCM 19134</strain>
    </source>
</reference>
<gene>
    <name evidence="4" type="ORF">GCM10025791_23660</name>
</gene>
<dbReference type="GO" id="GO:0005576">
    <property type="term" value="C:extracellular region"/>
    <property type="evidence" value="ECO:0007669"/>
    <property type="project" value="InterPro"/>
</dbReference>
<keyword evidence="1 3" id="KW-0732">Signal</keyword>
<dbReference type="PANTHER" id="PTHR43037:SF1">
    <property type="entry name" value="BLL1128 PROTEIN"/>
    <property type="match status" value="1"/>
</dbReference>
<evidence type="ECO:0000256" key="3">
    <source>
        <dbReference type="SAM" id="SignalP"/>
    </source>
</evidence>
<dbReference type="RefSeq" id="WP_345422106.1">
    <property type="nucleotide sequence ID" value="NZ_AP031496.1"/>
</dbReference>
<dbReference type="GO" id="GO:0016787">
    <property type="term" value="F:hydrolase activity"/>
    <property type="evidence" value="ECO:0007669"/>
    <property type="project" value="UniProtKB-KW"/>
</dbReference>
<dbReference type="NCBIfam" id="TIGR01840">
    <property type="entry name" value="esterase_phb"/>
    <property type="match status" value="1"/>
</dbReference>
<dbReference type="Proteomes" id="UP001409585">
    <property type="component" value="Unassembled WGS sequence"/>
</dbReference>
<feature type="chain" id="PRO_5043439011" description="Poly(3-hydroxybutyrate) depolymerase" evidence="3">
    <location>
        <begin position="24"/>
        <end position="338"/>
    </location>
</feature>
<evidence type="ECO:0000313" key="5">
    <source>
        <dbReference type="Proteomes" id="UP001409585"/>
    </source>
</evidence>
<dbReference type="Pfam" id="PF10503">
    <property type="entry name" value="Esterase_PHB"/>
    <property type="match status" value="1"/>
</dbReference>
<evidence type="ECO:0000256" key="1">
    <source>
        <dbReference type="ARBA" id="ARBA00022729"/>
    </source>
</evidence>
<dbReference type="InterPro" id="IPR050955">
    <property type="entry name" value="Plant_Biomass_Hydrol_Est"/>
</dbReference>
<evidence type="ECO:0000256" key="2">
    <source>
        <dbReference type="ARBA" id="ARBA00022801"/>
    </source>
</evidence>
<proteinExistence type="predicted"/>
<dbReference type="InterPro" id="IPR029058">
    <property type="entry name" value="AB_hydrolase_fold"/>
</dbReference>
<accession>A0AAV3U345</accession>
<protein>
    <recommendedName>
        <fullName evidence="6">Poly(3-hydroxybutyrate) depolymerase</fullName>
    </recommendedName>
</protein>
<keyword evidence="2" id="KW-0378">Hydrolase</keyword>
<feature type="signal peptide" evidence="3">
    <location>
        <begin position="1"/>
        <end position="23"/>
    </location>
</feature>
<comment type="caution">
    <text evidence="4">The sequence shown here is derived from an EMBL/GenBank/DDBJ whole genome shotgun (WGS) entry which is preliminary data.</text>
</comment>